<proteinExistence type="predicted"/>
<sequence>MKKNPTIIHIDRKVIFHAVAEKLGLYIKKEAVIQIGHSYYIGKLDVAGPYINEAEQLDSKEFYSALTTTADEAIQSVYNEVLKYVDVNKLIAIDGYNYQELQKTKSVLFSSETYLMFSEESEDLMESQLNFKIEGYNSSQHSMLPVKKPPQCYQYQQVIAKESGMIKSNSKLLTMVRFHHQLH</sequence>
<protein>
    <submittedName>
        <fullName evidence="1">Uncharacterized protein</fullName>
    </submittedName>
</protein>
<dbReference type="Gramene" id="PUZ42984">
    <property type="protein sequence ID" value="PUZ42984"/>
    <property type="gene ID" value="GQ55_9G625400"/>
</dbReference>
<dbReference type="EMBL" id="CM009757">
    <property type="protein sequence ID" value="PUZ42984.1"/>
    <property type="molecule type" value="Genomic_DNA"/>
</dbReference>
<name>A0A2T7CI10_9POAL</name>
<dbReference type="Proteomes" id="UP000244336">
    <property type="component" value="Chromosome 9"/>
</dbReference>
<evidence type="ECO:0000313" key="1">
    <source>
        <dbReference type="EMBL" id="PUZ42984.1"/>
    </source>
</evidence>
<organism evidence="1 2">
    <name type="scientific">Panicum hallii var. hallii</name>
    <dbReference type="NCBI Taxonomy" id="1504633"/>
    <lineage>
        <taxon>Eukaryota</taxon>
        <taxon>Viridiplantae</taxon>
        <taxon>Streptophyta</taxon>
        <taxon>Embryophyta</taxon>
        <taxon>Tracheophyta</taxon>
        <taxon>Spermatophyta</taxon>
        <taxon>Magnoliopsida</taxon>
        <taxon>Liliopsida</taxon>
        <taxon>Poales</taxon>
        <taxon>Poaceae</taxon>
        <taxon>PACMAD clade</taxon>
        <taxon>Panicoideae</taxon>
        <taxon>Panicodae</taxon>
        <taxon>Paniceae</taxon>
        <taxon>Panicinae</taxon>
        <taxon>Panicum</taxon>
        <taxon>Panicum sect. Panicum</taxon>
    </lineage>
</organism>
<dbReference type="OrthoDB" id="715887at2759"/>
<keyword evidence="2" id="KW-1185">Reference proteome</keyword>
<evidence type="ECO:0000313" key="2">
    <source>
        <dbReference type="Proteomes" id="UP000244336"/>
    </source>
</evidence>
<gene>
    <name evidence="1" type="ORF">GQ55_9G625400</name>
</gene>
<accession>A0A2T7CI10</accession>
<dbReference type="AlphaFoldDB" id="A0A2T7CI10"/>
<reference evidence="1 2" key="1">
    <citation type="submission" date="2018-04" db="EMBL/GenBank/DDBJ databases">
        <title>WGS assembly of Panicum hallii var. hallii HAL2.</title>
        <authorList>
            <person name="Lovell J."/>
            <person name="Jenkins J."/>
            <person name="Lowry D."/>
            <person name="Mamidi S."/>
            <person name="Sreedasyam A."/>
            <person name="Weng X."/>
            <person name="Barry K."/>
            <person name="Bonette J."/>
            <person name="Campitelli B."/>
            <person name="Daum C."/>
            <person name="Gordon S."/>
            <person name="Gould B."/>
            <person name="Lipzen A."/>
            <person name="MacQueen A."/>
            <person name="Palacio-Mejia J."/>
            <person name="Plott C."/>
            <person name="Shakirov E."/>
            <person name="Shu S."/>
            <person name="Yoshinaga Y."/>
            <person name="Zane M."/>
            <person name="Rokhsar D."/>
            <person name="Grimwood J."/>
            <person name="Schmutz J."/>
            <person name="Juenger T."/>
        </authorList>
    </citation>
    <scope>NUCLEOTIDE SEQUENCE [LARGE SCALE GENOMIC DNA]</scope>
    <source>
        <strain evidence="2">cv. HAL2</strain>
    </source>
</reference>